<comment type="caution">
    <text evidence="2">The sequence shown here is derived from an EMBL/GenBank/DDBJ whole genome shotgun (WGS) entry which is preliminary data.</text>
</comment>
<sequence>MDQILDQKLSGNLSPLARAQTRALCALRVGTPSSAASPETSVSIKAPPVTSPGTGGGSPSRSPRAGAAEVSVPSSSFTGSSFFGSTGDASGGASESFSTPPGAALSPTLGATPRSAADAPEASSAVPGASRFSSVR</sequence>
<keyword evidence="3" id="KW-1185">Reference proteome</keyword>
<dbReference type="EMBL" id="BSXT01000123">
    <property type="protein sequence ID" value="GMF18236.1"/>
    <property type="molecule type" value="Genomic_DNA"/>
</dbReference>
<protein>
    <submittedName>
        <fullName evidence="2">Unnamed protein product</fullName>
    </submittedName>
</protein>
<feature type="compositionally biased region" description="Polar residues" evidence="1">
    <location>
        <begin position="31"/>
        <end position="43"/>
    </location>
</feature>
<evidence type="ECO:0000313" key="2">
    <source>
        <dbReference type="EMBL" id="GMF18236.1"/>
    </source>
</evidence>
<accession>A0A9W6TRE4</accession>
<dbReference type="AlphaFoldDB" id="A0A9W6TRE4"/>
<feature type="region of interest" description="Disordered" evidence="1">
    <location>
        <begin position="31"/>
        <end position="136"/>
    </location>
</feature>
<evidence type="ECO:0000313" key="3">
    <source>
        <dbReference type="Proteomes" id="UP001165121"/>
    </source>
</evidence>
<dbReference type="Proteomes" id="UP001165121">
    <property type="component" value="Unassembled WGS sequence"/>
</dbReference>
<proteinExistence type="predicted"/>
<organism evidence="2 3">
    <name type="scientific">Phytophthora fragariaefolia</name>
    <dbReference type="NCBI Taxonomy" id="1490495"/>
    <lineage>
        <taxon>Eukaryota</taxon>
        <taxon>Sar</taxon>
        <taxon>Stramenopiles</taxon>
        <taxon>Oomycota</taxon>
        <taxon>Peronosporomycetes</taxon>
        <taxon>Peronosporales</taxon>
        <taxon>Peronosporaceae</taxon>
        <taxon>Phytophthora</taxon>
    </lineage>
</organism>
<gene>
    <name evidence="2" type="ORF">Pfra01_000153100</name>
</gene>
<feature type="compositionally biased region" description="Low complexity" evidence="1">
    <location>
        <begin position="59"/>
        <end position="96"/>
    </location>
</feature>
<evidence type="ECO:0000256" key="1">
    <source>
        <dbReference type="SAM" id="MobiDB-lite"/>
    </source>
</evidence>
<name>A0A9W6TRE4_9STRA</name>
<reference evidence="2" key="1">
    <citation type="submission" date="2023-04" db="EMBL/GenBank/DDBJ databases">
        <title>Phytophthora fragariaefolia NBRC 109709.</title>
        <authorList>
            <person name="Ichikawa N."/>
            <person name="Sato H."/>
            <person name="Tonouchi N."/>
        </authorList>
    </citation>
    <scope>NUCLEOTIDE SEQUENCE</scope>
    <source>
        <strain evidence="2">NBRC 109709</strain>
    </source>
</reference>